<reference evidence="2 3" key="1">
    <citation type="submission" date="2024-10" db="EMBL/GenBank/DDBJ databases">
        <authorList>
            <person name="Kim D."/>
        </authorList>
    </citation>
    <scope>NUCLEOTIDE SEQUENCE [LARGE SCALE GENOMIC DNA]</scope>
    <source>
        <strain evidence="2">BH-2024</strain>
    </source>
</reference>
<dbReference type="EMBL" id="JBICBT010000130">
    <property type="protein sequence ID" value="KAL3122676.1"/>
    <property type="molecule type" value="Genomic_DNA"/>
</dbReference>
<evidence type="ECO:0000313" key="3">
    <source>
        <dbReference type="Proteomes" id="UP001620626"/>
    </source>
</evidence>
<organism evidence="2 3">
    <name type="scientific">Heterodera trifolii</name>
    <dbReference type="NCBI Taxonomy" id="157864"/>
    <lineage>
        <taxon>Eukaryota</taxon>
        <taxon>Metazoa</taxon>
        <taxon>Ecdysozoa</taxon>
        <taxon>Nematoda</taxon>
        <taxon>Chromadorea</taxon>
        <taxon>Rhabditida</taxon>
        <taxon>Tylenchina</taxon>
        <taxon>Tylenchomorpha</taxon>
        <taxon>Tylenchoidea</taxon>
        <taxon>Heteroderidae</taxon>
        <taxon>Heteroderinae</taxon>
        <taxon>Heterodera</taxon>
    </lineage>
</organism>
<dbReference type="AlphaFoldDB" id="A0ABD2M5E4"/>
<keyword evidence="1" id="KW-0812">Transmembrane</keyword>
<keyword evidence="3" id="KW-1185">Reference proteome</keyword>
<sequence>MPLNEYLAAVVIYHGFYFNVPAKTIAKIALNLIFAILSSQKWSIKHQKNSDQPIFGGILTFDHFSVIRQNEFEFGAEELAGNLKIEFNETMEKVKDPRERTLPSELRPKKQMIWLKDVLFMSPEQIKVCH</sequence>
<keyword evidence="1" id="KW-0472">Membrane</keyword>
<name>A0ABD2M5E4_9BILA</name>
<comment type="caution">
    <text evidence="2">The sequence shown here is derived from an EMBL/GenBank/DDBJ whole genome shotgun (WGS) entry which is preliminary data.</text>
</comment>
<proteinExistence type="predicted"/>
<keyword evidence="1" id="KW-1133">Transmembrane helix</keyword>
<accession>A0ABD2M5E4</accession>
<gene>
    <name evidence="2" type="ORF">niasHT_009573</name>
</gene>
<evidence type="ECO:0000256" key="1">
    <source>
        <dbReference type="SAM" id="Phobius"/>
    </source>
</evidence>
<evidence type="ECO:0000313" key="2">
    <source>
        <dbReference type="EMBL" id="KAL3122676.1"/>
    </source>
</evidence>
<dbReference type="Proteomes" id="UP001620626">
    <property type="component" value="Unassembled WGS sequence"/>
</dbReference>
<feature type="transmembrane region" description="Helical" evidence="1">
    <location>
        <begin position="20"/>
        <end position="38"/>
    </location>
</feature>
<protein>
    <submittedName>
        <fullName evidence="2">Uncharacterized protein</fullName>
    </submittedName>
</protein>